<feature type="transmembrane region" description="Helical" evidence="7">
    <location>
        <begin position="160"/>
        <end position="181"/>
    </location>
</feature>
<evidence type="ECO:0000256" key="7">
    <source>
        <dbReference type="SAM" id="Phobius"/>
    </source>
</evidence>
<keyword evidence="6" id="KW-0479">Metal-binding</keyword>
<reference evidence="8" key="1">
    <citation type="journal article" date="2020" name="Stud. Mycol.">
        <title>101 Dothideomycetes genomes: a test case for predicting lifestyles and emergence of pathogens.</title>
        <authorList>
            <person name="Haridas S."/>
            <person name="Albert R."/>
            <person name="Binder M."/>
            <person name="Bloem J."/>
            <person name="Labutti K."/>
            <person name="Salamov A."/>
            <person name="Andreopoulos B."/>
            <person name="Baker S."/>
            <person name="Barry K."/>
            <person name="Bills G."/>
            <person name="Bluhm B."/>
            <person name="Cannon C."/>
            <person name="Castanera R."/>
            <person name="Culley D."/>
            <person name="Daum C."/>
            <person name="Ezra D."/>
            <person name="Gonzalez J."/>
            <person name="Henrissat B."/>
            <person name="Kuo A."/>
            <person name="Liang C."/>
            <person name="Lipzen A."/>
            <person name="Lutzoni F."/>
            <person name="Magnuson J."/>
            <person name="Mondo S."/>
            <person name="Nolan M."/>
            <person name="Ohm R."/>
            <person name="Pangilinan J."/>
            <person name="Park H.-J."/>
            <person name="Ramirez L."/>
            <person name="Alfaro M."/>
            <person name="Sun H."/>
            <person name="Tritt A."/>
            <person name="Yoshinaga Y."/>
            <person name="Zwiers L.-H."/>
            <person name="Turgeon B."/>
            <person name="Goodwin S."/>
            <person name="Spatafora J."/>
            <person name="Crous P."/>
            <person name="Grigoriev I."/>
        </authorList>
    </citation>
    <scope>NUCLEOTIDE SEQUENCE</scope>
    <source>
        <strain evidence="8">CBS 260.36</strain>
    </source>
</reference>
<feature type="transmembrane region" description="Helical" evidence="7">
    <location>
        <begin position="224"/>
        <end position="242"/>
    </location>
</feature>
<evidence type="ECO:0000256" key="4">
    <source>
        <dbReference type="ARBA" id="ARBA00022989"/>
    </source>
</evidence>
<gene>
    <name evidence="8" type="ORF">K461DRAFT_286713</name>
</gene>
<dbReference type="PANTHER" id="PTHR20855:SF52">
    <property type="entry name" value="ADIPONECTIN RECEPTOR PROTEIN"/>
    <property type="match status" value="1"/>
</dbReference>
<organism evidence="8 9">
    <name type="scientific">Myriangium duriaei CBS 260.36</name>
    <dbReference type="NCBI Taxonomy" id="1168546"/>
    <lineage>
        <taxon>Eukaryota</taxon>
        <taxon>Fungi</taxon>
        <taxon>Dikarya</taxon>
        <taxon>Ascomycota</taxon>
        <taxon>Pezizomycotina</taxon>
        <taxon>Dothideomycetes</taxon>
        <taxon>Dothideomycetidae</taxon>
        <taxon>Myriangiales</taxon>
        <taxon>Myriangiaceae</taxon>
        <taxon>Myriangium</taxon>
    </lineage>
</organism>
<dbReference type="Proteomes" id="UP000799439">
    <property type="component" value="Unassembled WGS sequence"/>
</dbReference>
<dbReference type="GO" id="GO:0016020">
    <property type="term" value="C:membrane"/>
    <property type="evidence" value="ECO:0007669"/>
    <property type="project" value="UniProtKB-SubCell"/>
</dbReference>
<keyword evidence="3 7" id="KW-0812">Transmembrane</keyword>
<keyword evidence="5 7" id="KW-0472">Membrane</keyword>
<feature type="transmembrane region" description="Helical" evidence="7">
    <location>
        <begin position="129"/>
        <end position="153"/>
    </location>
</feature>
<comment type="similarity">
    <text evidence="2">Belongs to the ADIPOR family.</text>
</comment>
<evidence type="ECO:0000256" key="1">
    <source>
        <dbReference type="ARBA" id="ARBA00004141"/>
    </source>
</evidence>
<evidence type="ECO:0000256" key="2">
    <source>
        <dbReference type="ARBA" id="ARBA00007018"/>
    </source>
</evidence>
<comment type="caution">
    <text evidence="8">The sequence shown here is derived from an EMBL/GenBank/DDBJ whole genome shotgun (WGS) entry which is preliminary data.</text>
</comment>
<dbReference type="EMBL" id="ML996087">
    <property type="protein sequence ID" value="KAF2151794.1"/>
    <property type="molecule type" value="Genomic_DNA"/>
</dbReference>
<feature type="transmembrane region" description="Helical" evidence="7">
    <location>
        <begin position="262"/>
        <end position="283"/>
    </location>
</feature>
<dbReference type="GO" id="GO:0046872">
    <property type="term" value="F:metal ion binding"/>
    <property type="evidence" value="ECO:0007669"/>
    <property type="project" value="UniProtKB-KW"/>
</dbReference>
<feature type="binding site" evidence="6">
    <location>
        <position position="264"/>
    </location>
    <ligand>
        <name>Zn(2+)</name>
        <dbReference type="ChEBI" id="CHEBI:29105"/>
    </ligand>
</feature>
<sequence length="292" mass="33454">MSVEKETDTLLSSERLLFYDEIREFNMDNEFLLSGYRTTSYVWAKSIGSVFEWHNETINMHSHLIGSVVFALLPIHFYFTLYRHIEVAQAIDAVLFIVYFFGVSICFACSATCHVVWNHSPYAARFGNRLDYCGIVLLMWSASLASIHFAFICDPWLRSLHWLFVSASGLGCVFFTLHPKFSNPAFRELRTTMYASLGLFAATFILHSIYLYGYAEQRKRLSLGWMLLMAVSNLVGAAFYALRWPEIRHPYKFDLVGASHQLFHGFIFLAGLIHYKGLAVAFVEVRGTAHTC</sequence>
<feature type="binding site" evidence="6">
    <location>
        <position position="260"/>
    </location>
    <ligand>
        <name>Zn(2+)</name>
        <dbReference type="ChEBI" id="CHEBI:29105"/>
    </ligand>
</feature>
<evidence type="ECO:0000313" key="8">
    <source>
        <dbReference type="EMBL" id="KAF2151794.1"/>
    </source>
</evidence>
<keyword evidence="6" id="KW-0862">Zinc</keyword>
<evidence type="ECO:0000313" key="9">
    <source>
        <dbReference type="Proteomes" id="UP000799439"/>
    </source>
</evidence>
<keyword evidence="8" id="KW-0675">Receptor</keyword>
<keyword evidence="4 7" id="KW-1133">Transmembrane helix</keyword>
<dbReference type="Pfam" id="PF03006">
    <property type="entry name" value="HlyIII"/>
    <property type="match status" value="1"/>
</dbReference>
<evidence type="ECO:0000256" key="5">
    <source>
        <dbReference type="ARBA" id="ARBA00023136"/>
    </source>
</evidence>
<evidence type="ECO:0000256" key="6">
    <source>
        <dbReference type="PIRSR" id="PIRSR604254-1"/>
    </source>
</evidence>
<keyword evidence="9" id="KW-1185">Reference proteome</keyword>
<comment type="subcellular location">
    <subcellularLocation>
        <location evidence="1">Membrane</location>
        <topology evidence="1">Multi-pass membrane protein</topology>
    </subcellularLocation>
</comment>
<dbReference type="OrthoDB" id="529367at2759"/>
<dbReference type="GO" id="GO:0038023">
    <property type="term" value="F:signaling receptor activity"/>
    <property type="evidence" value="ECO:0007669"/>
    <property type="project" value="TreeGrafter"/>
</dbReference>
<feature type="binding site" evidence="6">
    <location>
        <position position="114"/>
    </location>
    <ligand>
        <name>Zn(2+)</name>
        <dbReference type="ChEBI" id="CHEBI:29105"/>
    </ligand>
</feature>
<proteinExistence type="inferred from homology"/>
<dbReference type="GO" id="GO:0006882">
    <property type="term" value="P:intracellular zinc ion homeostasis"/>
    <property type="evidence" value="ECO:0007669"/>
    <property type="project" value="TreeGrafter"/>
</dbReference>
<accession>A0A9P4IZI2</accession>
<evidence type="ECO:0000256" key="3">
    <source>
        <dbReference type="ARBA" id="ARBA00022692"/>
    </source>
</evidence>
<name>A0A9P4IZI2_9PEZI</name>
<dbReference type="AlphaFoldDB" id="A0A9P4IZI2"/>
<feature type="transmembrane region" description="Helical" evidence="7">
    <location>
        <begin position="93"/>
        <end position="117"/>
    </location>
</feature>
<protein>
    <submittedName>
        <fullName evidence="8">MPR-typeG-protein-coupled receptor</fullName>
    </submittedName>
</protein>
<dbReference type="PANTHER" id="PTHR20855">
    <property type="entry name" value="ADIPOR/PROGESTIN RECEPTOR-RELATED"/>
    <property type="match status" value="1"/>
</dbReference>
<feature type="transmembrane region" description="Helical" evidence="7">
    <location>
        <begin position="60"/>
        <end position="81"/>
    </location>
</feature>
<dbReference type="InterPro" id="IPR004254">
    <property type="entry name" value="AdipoR/HlyIII-related"/>
</dbReference>
<feature type="transmembrane region" description="Helical" evidence="7">
    <location>
        <begin position="193"/>
        <end position="212"/>
    </location>
</feature>